<evidence type="ECO:0000259" key="4">
    <source>
        <dbReference type="PROSITE" id="PS51831"/>
    </source>
</evidence>
<organism evidence="5 6">
    <name type="scientific">Colwellia psychrerythraea</name>
    <name type="common">Vibrio psychroerythus</name>
    <dbReference type="NCBI Taxonomy" id="28229"/>
    <lineage>
        <taxon>Bacteria</taxon>
        <taxon>Pseudomonadati</taxon>
        <taxon>Pseudomonadota</taxon>
        <taxon>Gammaproteobacteria</taxon>
        <taxon>Alteromonadales</taxon>
        <taxon>Colwelliaceae</taxon>
        <taxon>Colwellia</taxon>
    </lineage>
</organism>
<dbReference type="EMBL" id="MAAF01000105">
    <property type="protein sequence ID" value="OUR76020.1"/>
    <property type="molecule type" value="Genomic_DNA"/>
</dbReference>
<accession>A0A1Y5E1C9</accession>
<dbReference type="InterPro" id="IPR050135">
    <property type="entry name" value="dGTPase-like"/>
</dbReference>
<evidence type="ECO:0000256" key="3">
    <source>
        <dbReference type="SAM" id="MobiDB-lite"/>
    </source>
</evidence>
<evidence type="ECO:0000256" key="2">
    <source>
        <dbReference type="HAMAP-Rule" id="MF_01212"/>
    </source>
</evidence>
<name>A0A1Y5E1C9_COLPS</name>
<feature type="domain" description="HD" evidence="4">
    <location>
        <begin position="58"/>
        <end position="271"/>
    </location>
</feature>
<dbReference type="InterPro" id="IPR006261">
    <property type="entry name" value="dGTPase"/>
</dbReference>
<dbReference type="HAMAP" id="MF_01212">
    <property type="entry name" value="dGTPase_type2"/>
    <property type="match status" value="1"/>
</dbReference>
<dbReference type="PANTHER" id="PTHR11373:SF40">
    <property type="entry name" value="DEOXYGUANOSINETRIPHOSPHATE TRIPHOSPHOHYDROLASE-LIKE PROTEIN 2"/>
    <property type="match status" value="1"/>
</dbReference>
<feature type="region of interest" description="Disordered" evidence="3">
    <location>
        <begin position="222"/>
        <end position="249"/>
    </location>
</feature>
<proteinExistence type="inferred from homology"/>
<dbReference type="PANTHER" id="PTHR11373">
    <property type="entry name" value="DEOXYNUCLEOSIDE TRIPHOSPHATE TRIPHOSPHOHYDROLASE"/>
    <property type="match status" value="1"/>
</dbReference>
<dbReference type="GO" id="GO:0008832">
    <property type="term" value="F:dGTPase activity"/>
    <property type="evidence" value="ECO:0007669"/>
    <property type="project" value="TreeGrafter"/>
</dbReference>
<comment type="similarity">
    <text evidence="2">Belongs to the dGTPase family. Type 2 subfamily.</text>
</comment>
<dbReference type="Pfam" id="PF13286">
    <property type="entry name" value="HD_assoc"/>
    <property type="match status" value="1"/>
</dbReference>
<dbReference type="Proteomes" id="UP000243053">
    <property type="component" value="Unassembled WGS sequence"/>
</dbReference>
<evidence type="ECO:0000313" key="6">
    <source>
        <dbReference type="Proteomes" id="UP000243053"/>
    </source>
</evidence>
<dbReference type="InterPro" id="IPR003607">
    <property type="entry name" value="HD/PDEase_dom"/>
</dbReference>
<dbReference type="InterPro" id="IPR023023">
    <property type="entry name" value="dNTPase_2"/>
</dbReference>
<dbReference type="SMART" id="SM00471">
    <property type="entry name" value="HDc"/>
    <property type="match status" value="1"/>
</dbReference>
<dbReference type="GO" id="GO:0006203">
    <property type="term" value="P:dGTP catabolic process"/>
    <property type="evidence" value="ECO:0007669"/>
    <property type="project" value="TreeGrafter"/>
</dbReference>
<comment type="caution">
    <text evidence="5">The sequence shown here is derived from an EMBL/GenBank/DDBJ whole genome shotgun (WGS) entry which is preliminary data.</text>
</comment>
<dbReference type="CDD" id="cd00077">
    <property type="entry name" value="HDc"/>
    <property type="match status" value="1"/>
</dbReference>
<reference evidence="6" key="1">
    <citation type="journal article" date="2017" name="Proc. Natl. Acad. Sci. U.S.A.">
        <title>Simulation of Deepwater Horizon oil plume reveals substrate specialization within a complex community of hydrocarbon degraders.</title>
        <authorList>
            <person name="Hu P."/>
            <person name="Dubinsky E.A."/>
            <person name="Probst A.J."/>
            <person name="Wang J."/>
            <person name="Sieber C.M.K."/>
            <person name="Tom L.M."/>
            <person name="Gardinali P."/>
            <person name="Banfield J.F."/>
            <person name="Atlas R.M."/>
            <person name="Andersen G.L."/>
        </authorList>
    </citation>
    <scope>NUCLEOTIDE SEQUENCE [LARGE SCALE GENOMIC DNA]</scope>
</reference>
<dbReference type="Pfam" id="PF01966">
    <property type="entry name" value="HD"/>
    <property type="match status" value="1"/>
</dbReference>
<dbReference type="SUPFAM" id="SSF109604">
    <property type="entry name" value="HD-domain/PDEase-like"/>
    <property type="match status" value="1"/>
</dbReference>
<evidence type="ECO:0000313" key="5">
    <source>
        <dbReference type="EMBL" id="OUR76020.1"/>
    </source>
</evidence>
<gene>
    <name evidence="5" type="ORF">A9Q75_16770</name>
</gene>
<protein>
    <recommendedName>
        <fullName evidence="2">Deoxyguanosinetriphosphate triphosphohydrolase-like protein</fullName>
    </recommendedName>
</protein>
<dbReference type="InterPro" id="IPR026875">
    <property type="entry name" value="PHydrolase_assoc_dom"/>
</dbReference>
<dbReference type="NCBIfam" id="NF041026">
    <property type="entry name" value="antiphage_dGTPase"/>
    <property type="match status" value="1"/>
</dbReference>
<feature type="compositionally biased region" description="Polar residues" evidence="3">
    <location>
        <begin position="222"/>
        <end position="243"/>
    </location>
</feature>
<dbReference type="InterPro" id="IPR006674">
    <property type="entry name" value="HD_domain"/>
</dbReference>
<dbReference type="Gene3D" id="1.10.3210.10">
    <property type="entry name" value="Hypothetical protein af1432"/>
    <property type="match status" value="2"/>
</dbReference>
<dbReference type="PROSITE" id="PS51831">
    <property type="entry name" value="HD"/>
    <property type="match status" value="1"/>
</dbReference>
<dbReference type="NCBIfam" id="TIGR01353">
    <property type="entry name" value="dGTP_triPase"/>
    <property type="match status" value="1"/>
</dbReference>
<sequence>MNDVWLARRLEKVTYRQQDHRDPFQRDRARIMHSASFRRLQSKTQVMGSGQSDFYRTRLTHSLEAAQIGSGITAQLRYKFPKLCAALFPNSDSLIETICLAHDIGHPPFGHGGEVALNYMMRNHGGFEGNGQTLRIVARLETFSEHFGMNLTRRTLLGLMKYPQLIDTLSKETKSSSASNFRQLKADEWHPPKGLYTDDQDIIDWILEPLSKTDRALFQSLSSQSMSGQTMNDQSSSDENVTMQDKDKHQKTRFKSLDCSIMELADDIAYGIHDLEDAIVTKVVSRNDFDREVIHKLQKIDDVWLQEYSATLTDKLFSDHHHLQKDAIGGLVNYLITAIKLTDLNEQDDLSFVEPILRYNATLSTATAQVLKIFKDFVYNYVIKLTSLQRLEYRGQQIVMELFEALSSDPNRLLPSNSAKRWQQAIDNNENSHRIIADYIAGMTDDYATRLYQSLFNAHGASDYQLS</sequence>
<dbReference type="AlphaFoldDB" id="A0A1Y5E1C9"/>
<evidence type="ECO:0000256" key="1">
    <source>
        <dbReference type="ARBA" id="ARBA00022801"/>
    </source>
</evidence>
<dbReference type="NCBIfam" id="NF003701">
    <property type="entry name" value="PRK05318.1"/>
    <property type="match status" value="1"/>
</dbReference>
<keyword evidence="1 2" id="KW-0378">Hydrolase</keyword>